<dbReference type="SUPFAM" id="SSF88659">
    <property type="entry name" value="Sigma3 and sigma4 domains of RNA polymerase sigma factors"/>
    <property type="match status" value="1"/>
</dbReference>
<dbReference type="OrthoDB" id="6392at2"/>
<dbReference type="NCBIfam" id="NF045758">
    <property type="entry name" value="YlxM"/>
    <property type="match status" value="1"/>
</dbReference>
<organism evidence="4 5">
    <name type="scientific">Butyrivibrio fibrisolvens DSM 3071</name>
    <dbReference type="NCBI Taxonomy" id="1121131"/>
    <lineage>
        <taxon>Bacteria</taxon>
        <taxon>Bacillati</taxon>
        <taxon>Bacillota</taxon>
        <taxon>Clostridia</taxon>
        <taxon>Lachnospirales</taxon>
        <taxon>Lachnospiraceae</taxon>
        <taxon>Butyrivibrio</taxon>
    </lineage>
</organism>
<comment type="similarity">
    <text evidence="1 3">Belongs to the UPF0122 family.</text>
</comment>
<dbReference type="Proteomes" id="UP000184278">
    <property type="component" value="Unassembled WGS sequence"/>
</dbReference>
<name>A0A1M5TB05_BUTFI</name>
<reference evidence="5" key="1">
    <citation type="submission" date="2016-11" db="EMBL/GenBank/DDBJ databases">
        <authorList>
            <person name="Varghese N."/>
            <person name="Submissions S."/>
        </authorList>
    </citation>
    <scope>NUCLEOTIDE SEQUENCE [LARGE SCALE GENOMIC DNA]</scope>
    <source>
        <strain evidence="5">DSM 3071</strain>
    </source>
</reference>
<dbReference type="InterPro" id="IPR013324">
    <property type="entry name" value="RNA_pol_sigma_r3/r4-like"/>
</dbReference>
<dbReference type="InterPro" id="IPR054831">
    <property type="entry name" value="UPF0122_fam_protein"/>
</dbReference>
<evidence type="ECO:0000313" key="4">
    <source>
        <dbReference type="EMBL" id="SHH47967.1"/>
    </source>
</evidence>
<comment type="function">
    <text evidence="2 3">Might take part in the signal recognition particle (SRP) pathway. This is inferred from the conservation of its genetic proximity to ftsY/ffh. May be a regulatory protein.</text>
</comment>
<evidence type="ECO:0000256" key="2">
    <source>
        <dbReference type="ARBA" id="ARBA00024764"/>
    </source>
</evidence>
<dbReference type="RefSeq" id="WP_073385298.1">
    <property type="nucleotide sequence ID" value="NZ_FQXK01000004.1"/>
</dbReference>
<dbReference type="PANTHER" id="PTHR40083:SF1">
    <property type="entry name" value="UPF0122 PROTEIN YLXM"/>
    <property type="match status" value="1"/>
</dbReference>
<evidence type="ECO:0000313" key="5">
    <source>
        <dbReference type="Proteomes" id="UP000184278"/>
    </source>
</evidence>
<accession>A0A1M5TB05</accession>
<dbReference type="InterPro" id="IPR036388">
    <property type="entry name" value="WH-like_DNA-bd_sf"/>
</dbReference>
<evidence type="ECO:0000256" key="1">
    <source>
        <dbReference type="ARBA" id="ARBA00008720"/>
    </source>
</evidence>
<proteinExistence type="inferred from homology"/>
<dbReference type="EMBL" id="FQXK01000004">
    <property type="protein sequence ID" value="SHH47967.1"/>
    <property type="molecule type" value="Genomic_DNA"/>
</dbReference>
<dbReference type="HAMAP" id="MF_00245">
    <property type="entry name" value="UPF0122"/>
    <property type="match status" value="1"/>
</dbReference>
<dbReference type="AlphaFoldDB" id="A0A1M5TB05"/>
<keyword evidence="5" id="KW-1185">Reference proteome</keyword>
<sequence>MSEVGKIIEQGMLYDFYGDLLTAHQKEIYEDLVYNDMSLNEIAAEYGISKQGVHDLIKRCTQTMQGYEDKLHMISRFNAIRADAQKMKNIIDNTDEEFPDRKEIIRLSDHIIEELI</sequence>
<dbReference type="STRING" id="1121131.SAMN02745229_00540"/>
<dbReference type="Gene3D" id="1.10.10.10">
    <property type="entry name" value="Winged helix-like DNA-binding domain superfamily/Winged helix DNA-binding domain"/>
    <property type="match status" value="1"/>
</dbReference>
<evidence type="ECO:0000256" key="3">
    <source>
        <dbReference type="HAMAP-Rule" id="MF_00245"/>
    </source>
</evidence>
<dbReference type="GeneID" id="89509446"/>
<dbReference type="InterPro" id="IPR007394">
    <property type="entry name" value="UPF0122"/>
</dbReference>
<protein>
    <recommendedName>
        <fullName evidence="3">UPF0122 protein SAMN02745229_00540</fullName>
    </recommendedName>
</protein>
<gene>
    <name evidence="4" type="ORF">SAMN02745229_00540</name>
</gene>
<dbReference type="Pfam" id="PF04297">
    <property type="entry name" value="UPF0122"/>
    <property type="match status" value="1"/>
</dbReference>
<dbReference type="PANTHER" id="PTHR40083">
    <property type="entry name" value="UPF0122 PROTEIN CBO2450/CLC_2298"/>
    <property type="match status" value="1"/>
</dbReference>